<gene>
    <name evidence="1" type="ORF">SU86_002505</name>
</gene>
<accession>A0A3G1B3Z4</accession>
<protein>
    <submittedName>
        <fullName evidence="1">Uncharacterized protein</fullName>
    </submittedName>
</protein>
<dbReference type="EMBL" id="CP011097">
    <property type="protein sequence ID" value="AJZ76579.1"/>
    <property type="molecule type" value="Genomic_DNA"/>
</dbReference>
<dbReference type="KEGG" id="tah:SU86_002505"/>
<dbReference type="AlphaFoldDB" id="A0A3G1B3Z4"/>
<name>A0A3G1B3Z4_9ARCH</name>
<evidence type="ECO:0000313" key="1">
    <source>
        <dbReference type="EMBL" id="AJZ76579.1"/>
    </source>
</evidence>
<reference evidence="1 2" key="1">
    <citation type="journal article" date="2016" name="Sci. Rep.">
        <title>A novel ammonia-oxidizing archaeon from wastewater treatment plant: Its enrichment, physiological and genomic characteristics.</title>
        <authorList>
            <person name="Li Y."/>
            <person name="Ding K."/>
            <person name="Wen X."/>
            <person name="Zhang B."/>
            <person name="Shen B."/>
            <person name="Yang Y."/>
        </authorList>
    </citation>
    <scope>NUCLEOTIDE SEQUENCE [LARGE SCALE GENOMIC DNA]</scope>
    <source>
        <strain evidence="1 2">SAT1</strain>
    </source>
</reference>
<evidence type="ECO:0000313" key="2">
    <source>
        <dbReference type="Proteomes" id="UP000266745"/>
    </source>
</evidence>
<proteinExistence type="predicted"/>
<dbReference type="Gene3D" id="2.60.40.10">
    <property type="entry name" value="Immunoglobulins"/>
    <property type="match status" value="1"/>
</dbReference>
<dbReference type="InterPro" id="IPR013783">
    <property type="entry name" value="Ig-like_fold"/>
</dbReference>
<organism evidence="1 2">
    <name type="scientific">Candidatus Nitrosotenuis cloacae</name>
    <dbReference type="NCBI Taxonomy" id="1603555"/>
    <lineage>
        <taxon>Archaea</taxon>
        <taxon>Nitrososphaerota</taxon>
        <taxon>Candidatus Nitrosotenuis</taxon>
    </lineage>
</organism>
<sequence>MFSASLSSAFALEGTQRAEIKNPRLANSFGETVSQNVNTHQQVQISADVANKQTTPQVFVYIVQIEGSNGVTHKLTWISASLNAGQTLSPAISWTPNRPGSYVANMYVWDSIKDANALAVPISYKITVS</sequence>
<dbReference type="Proteomes" id="UP000266745">
    <property type="component" value="Chromosome"/>
</dbReference>
<dbReference type="STRING" id="1603555.SU86_002505"/>
<keyword evidence="2" id="KW-1185">Reference proteome</keyword>